<dbReference type="Pfam" id="PF01479">
    <property type="entry name" value="S4"/>
    <property type="match status" value="1"/>
</dbReference>
<dbReference type="InterPro" id="IPR000748">
    <property type="entry name" value="PsdUridine_synth_RsuA/RluB/E/F"/>
</dbReference>
<dbReference type="Proteomes" id="UP000268313">
    <property type="component" value="Unassembled WGS sequence"/>
</dbReference>
<organism evidence="8 9">
    <name type="scientific">Corallococcus carmarthensis</name>
    <dbReference type="NCBI Taxonomy" id="2316728"/>
    <lineage>
        <taxon>Bacteria</taxon>
        <taxon>Pseudomonadati</taxon>
        <taxon>Myxococcota</taxon>
        <taxon>Myxococcia</taxon>
        <taxon>Myxococcales</taxon>
        <taxon>Cystobacterineae</taxon>
        <taxon>Myxococcaceae</taxon>
        <taxon>Corallococcus</taxon>
    </lineage>
</organism>
<accession>A0A3A8K4F2</accession>
<evidence type="ECO:0000313" key="9">
    <source>
        <dbReference type="Proteomes" id="UP000268313"/>
    </source>
</evidence>
<dbReference type="Gene3D" id="3.10.290.10">
    <property type="entry name" value="RNA-binding S4 domain"/>
    <property type="match status" value="1"/>
</dbReference>
<dbReference type="InterPro" id="IPR018496">
    <property type="entry name" value="PsdUridine_synth_RsuA/RluB_CS"/>
</dbReference>
<evidence type="ECO:0000256" key="1">
    <source>
        <dbReference type="ARBA" id="ARBA00008348"/>
    </source>
</evidence>
<evidence type="ECO:0000256" key="2">
    <source>
        <dbReference type="ARBA" id="ARBA00022884"/>
    </source>
</evidence>
<keyword evidence="3 5" id="KW-0413">Isomerase</keyword>
<proteinExistence type="inferred from homology"/>
<dbReference type="InterPro" id="IPR036986">
    <property type="entry name" value="S4_RNA-bd_sf"/>
</dbReference>
<evidence type="ECO:0000313" key="8">
    <source>
        <dbReference type="EMBL" id="RKH02396.1"/>
    </source>
</evidence>
<dbReference type="InterPro" id="IPR050343">
    <property type="entry name" value="RsuA_PseudoU_synthase"/>
</dbReference>
<protein>
    <recommendedName>
        <fullName evidence="5">Pseudouridine synthase</fullName>
        <ecNumber evidence="5">5.4.99.-</ecNumber>
    </recommendedName>
</protein>
<dbReference type="Gene3D" id="3.30.2350.10">
    <property type="entry name" value="Pseudouridine synthase"/>
    <property type="match status" value="1"/>
</dbReference>
<dbReference type="NCBIfam" id="TIGR00093">
    <property type="entry name" value="pseudouridine synthase"/>
    <property type="match status" value="1"/>
</dbReference>
<evidence type="ECO:0000256" key="4">
    <source>
        <dbReference type="PROSITE-ProRule" id="PRU00182"/>
    </source>
</evidence>
<gene>
    <name evidence="8" type="ORF">D7X32_17200</name>
</gene>
<dbReference type="InterPro" id="IPR006145">
    <property type="entry name" value="PsdUridine_synth_RsuA/RluA"/>
</dbReference>
<name>A0A3A8K4F2_9BACT</name>
<dbReference type="PROSITE" id="PS01149">
    <property type="entry name" value="PSI_RSU"/>
    <property type="match status" value="1"/>
</dbReference>
<dbReference type="FunFam" id="3.30.70.1560:FF:000001">
    <property type="entry name" value="Pseudouridine synthase"/>
    <property type="match status" value="1"/>
</dbReference>
<dbReference type="RefSeq" id="WP_120603637.1">
    <property type="nucleotide sequence ID" value="NZ_JABFJX010000285.1"/>
</dbReference>
<keyword evidence="9" id="KW-1185">Reference proteome</keyword>
<dbReference type="PROSITE" id="PS50889">
    <property type="entry name" value="S4"/>
    <property type="match status" value="1"/>
</dbReference>
<dbReference type="AlphaFoldDB" id="A0A3A8K4F2"/>
<dbReference type="SUPFAM" id="SSF55174">
    <property type="entry name" value="Alpha-L RNA-binding motif"/>
    <property type="match status" value="1"/>
</dbReference>
<dbReference type="EMBL" id="RAWE01000055">
    <property type="protein sequence ID" value="RKH02396.1"/>
    <property type="molecule type" value="Genomic_DNA"/>
</dbReference>
<dbReference type="Pfam" id="PF00849">
    <property type="entry name" value="PseudoU_synth_2"/>
    <property type="match status" value="1"/>
</dbReference>
<evidence type="ECO:0000256" key="5">
    <source>
        <dbReference type="RuleBase" id="RU003887"/>
    </source>
</evidence>
<feature type="domain" description="RNA-binding S4" evidence="7">
    <location>
        <begin position="28"/>
        <end position="89"/>
    </location>
</feature>
<dbReference type="InterPro" id="IPR020103">
    <property type="entry name" value="PsdUridine_synth_cat_dom_sf"/>
</dbReference>
<evidence type="ECO:0000259" key="7">
    <source>
        <dbReference type="SMART" id="SM00363"/>
    </source>
</evidence>
<dbReference type="OrthoDB" id="9807213at2"/>
<comment type="caution">
    <text evidence="8">The sequence shown here is derived from an EMBL/GenBank/DDBJ whole genome shotgun (WGS) entry which is preliminary data.</text>
</comment>
<evidence type="ECO:0000256" key="6">
    <source>
        <dbReference type="SAM" id="MobiDB-lite"/>
    </source>
</evidence>
<dbReference type="EC" id="5.4.99.-" evidence="5"/>
<sequence>MARKQRTPRWLEAARRRGPEAPVGPGADWLARALGRAGVLPRAEAEQAIRDGRVEVDGRVEHEPFAPVGEGTRVRVDGVEHALTRQARGLMFHKPAGPVVHGSDPEGVGTVFERLRAVLPPELQGFEWYAVGRLDRDTTGLLLFTNDERLVRHATAPETHLPKRYVARVEGQPTEAELARLREGLTLEDGPTRPAEAVLRAPDVVELTLTEGRHHQVKRMLEAVGHPVLTLHREAVGRVVLDVAEGAFRELTEAEVSGGLGFTATDVDLTD</sequence>
<feature type="region of interest" description="Disordered" evidence="6">
    <location>
        <begin position="1"/>
        <end position="26"/>
    </location>
</feature>
<keyword evidence="2 4" id="KW-0694">RNA-binding</keyword>
<evidence type="ECO:0000256" key="3">
    <source>
        <dbReference type="ARBA" id="ARBA00023235"/>
    </source>
</evidence>
<dbReference type="PANTHER" id="PTHR47683:SF3">
    <property type="entry name" value="RIBOSOMAL LARGE SUBUNIT PSEUDOURIDINE SYNTHASE B"/>
    <property type="match status" value="1"/>
</dbReference>
<reference evidence="9" key="1">
    <citation type="submission" date="2018-09" db="EMBL/GenBank/DDBJ databases">
        <authorList>
            <person name="Livingstone P.G."/>
            <person name="Whitworth D.E."/>
        </authorList>
    </citation>
    <scope>NUCLEOTIDE SEQUENCE [LARGE SCALE GENOMIC DNA]</scope>
    <source>
        <strain evidence="9">CA043D</strain>
    </source>
</reference>
<comment type="similarity">
    <text evidence="1 5">Belongs to the pseudouridine synthase RsuA family.</text>
</comment>
<dbReference type="GO" id="GO:0005829">
    <property type="term" value="C:cytosol"/>
    <property type="evidence" value="ECO:0007669"/>
    <property type="project" value="UniProtKB-ARBA"/>
</dbReference>
<dbReference type="GO" id="GO:0120159">
    <property type="term" value="F:rRNA pseudouridine synthase activity"/>
    <property type="evidence" value="ECO:0007669"/>
    <property type="project" value="UniProtKB-ARBA"/>
</dbReference>
<dbReference type="CDD" id="cd00165">
    <property type="entry name" value="S4"/>
    <property type="match status" value="1"/>
</dbReference>
<dbReference type="GO" id="GO:0003723">
    <property type="term" value="F:RNA binding"/>
    <property type="evidence" value="ECO:0007669"/>
    <property type="project" value="UniProtKB-KW"/>
</dbReference>
<dbReference type="InterPro" id="IPR002942">
    <property type="entry name" value="S4_RNA-bd"/>
</dbReference>
<dbReference type="SMART" id="SM00363">
    <property type="entry name" value="S4"/>
    <property type="match status" value="1"/>
</dbReference>
<dbReference type="SUPFAM" id="SSF55120">
    <property type="entry name" value="Pseudouridine synthase"/>
    <property type="match status" value="1"/>
</dbReference>
<dbReference type="GO" id="GO:0000455">
    <property type="term" value="P:enzyme-directed rRNA pseudouridine synthesis"/>
    <property type="evidence" value="ECO:0007669"/>
    <property type="project" value="UniProtKB-ARBA"/>
</dbReference>
<dbReference type="PANTHER" id="PTHR47683">
    <property type="entry name" value="PSEUDOURIDINE SYNTHASE FAMILY PROTEIN-RELATED"/>
    <property type="match status" value="1"/>
</dbReference>